<proteinExistence type="predicted"/>
<sequence>MRSIDDEIYCIDRHRGGKASKPAWDASVKDVFVENLCADTIDDIETKLMDLLDSQTSVSPQVIDDVTEDICNVMKEQTYLNLALVVRQIGRIKRRSTHGLILPVEKRGKYSKRPKGRLSC</sequence>
<protein>
    <submittedName>
        <fullName evidence="1">Uncharacterized protein</fullName>
    </submittedName>
</protein>
<gene>
    <name evidence="1" type="ORF">BaRGS_00017595</name>
</gene>
<evidence type="ECO:0000313" key="1">
    <source>
        <dbReference type="EMBL" id="KAK7491158.1"/>
    </source>
</evidence>
<name>A0ABD0KVI2_9CAEN</name>
<dbReference type="EMBL" id="JACVVK020000118">
    <property type="protein sequence ID" value="KAK7491158.1"/>
    <property type="molecule type" value="Genomic_DNA"/>
</dbReference>
<evidence type="ECO:0000313" key="2">
    <source>
        <dbReference type="Proteomes" id="UP001519460"/>
    </source>
</evidence>
<dbReference type="Proteomes" id="UP001519460">
    <property type="component" value="Unassembled WGS sequence"/>
</dbReference>
<dbReference type="AlphaFoldDB" id="A0ABD0KVI2"/>
<organism evidence="1 2">
    <name type="scientific">Batillaria attramentaria</name>
    <dbReference type="NCBI Taxonomy" id="370345"/>
    <lineage>
        <taxon>Eukaryota</taxon>
        <taxon>Metazoa</taxon>
        <taxon>Spiralia</taxon>
        <taxon>Lophotrochozoa</taxon>
        <taxon>Mollusca</taxon>
        <taxon>Gastropoda</taxon>
        <taxon>Caenogastropoda</taxon>
        <taxon>Sorbeoconcha</taxon>
        <taxon>Cerithioidea</taxon>
        <taxon>Batillariidae</taxon>
        <taxon>Batillaria</taxon>
    </lineage>
</organism>
<accession>A0ABD0KVI2</accession>
<keyword evidence="2" id="KW-1185">Reference proteome</keyword>
<reference evidence="1 2" key="1">
    <citation type="journal article" date="2023" name="Sci. Data">
        <title>Genome assembly of the Korean intertidal mud-creeper Batillaria attramentaria.</title>
        <authorList>
            <person name="Patra A.K."/>
            <person name="Ho P.T."/>
            <person name="Jun S."/>
            <person name="Lee S.J."/>
            <person name="Kim Y."/>
            <person name="Won Y.J."/>
        </authorList>
    </citation>
    <scope>NUCLEOTIDE SEQUENCE [LARGE SCALE GENOMIC DNA]</scope>
    <source>
        <strain evidence="1">Wonlab-2016</strain>
    </source>
</reference>
<comment type="caution">
    <text evidence="1">The sequence shown here is derived from an EMBL/GenBank/DDBJ whole genome shotgun (WGS) entry which is preliminary data.</text>
</comment>